<protein>
    <submittedName>
        <fullName evidence="1">Uncharacterized protein</fullName>
    </submittedName>
</protein>
<dbReference type="EMBL" id="JAIWIU010000005">
    <property type="protein sequence ID" value="MCA2014653.1"/>
    <property type="molecule type" value="Genomic_DNA"/>
</dbReference>
<name>A0ABS7YH39_9VIBR</name>
<reference evidence="2" key="1">
    <citation type="submission" date="2023-07" db="EMBL/GenBank/DDBJ databases">
        <title>Molecular identification of indigenous halophilic bacteria isolated from red sea cost, biodegradation of synthetic dyes and assessment of degraded metabolite toxicity.</title>
        <authorList>
            <person name="Chaieb K."/>
            <person name="Altayb H.N."/>
        </authorList>
    </citation>
    <scope>NUCLEOTIDE SEQUENCE [LARGE SCALE GENOMIC DNA]</scope>
    <source>
        <strain evidence="2">K20</strain>
    </source>
</reference>
<organism evidence="1 2">
    <name type="scientific">Vibrio tritonius</name>
    <dbReference type="NCBI Taxonomy" id="1435069"/>
    <lineage>
        <taxon>Bacteria</taxon>
        <taxon>Pseudomonadati</taxon>
        <taxon>Pseudomonadota</taxon>
        <taxon>Gammaproteobacteria</taxon>
        <taxon>Vibrionales</taxon>
        <taxon>Vibrionaceae</taxon>
        <taxon>Vibrio</taxon>
    </lineage>
</organism>
<sequence length="141" mass="16149">MSIGNQEIRKQELRYKSAEMYNEANGYYFTQFNANGQCSAYVPDDITIGDIIDSDLNTNLDLTEQNWMNTASAEVHYSTNETGTVIGFDITLTMDTDVNAKLFARLPYVYSAVGNELKFKYPINWPTDEFHLMYADFSECE</sequence>
<dbReference type="Proteomes" id="UP001199044">
    <property type="component" value="Unassembled WGS sequence"/>
</dbReference>
<gene>
    <name evidence="1" type="ORF">LDJ79_00930</name>
</gene>
<evidence type="ECO:0000313" key="1">
    <source>
        <dbReference type="EMBL" id="MCA2014653.1"/>
    </source>
</evidence>
<accession>A0ABS7YH39</accession>
<keyword evidence="2" id="KW-1185">Reference proteome</keyword>
<evidence type="ECO:0000313" key="2">
    <source>
        <dbReference type="Proteomes" id="UP001199044"/>
    </source>
</evidence>
<dbReference type="RefSeq" id="WP_225249274.1">
    <property type="nucleotide sequence ID" value="NZ_CP152308.1"/>
</dbReference>
<comment type="caution">
    <text evidence="1">The sequence shown here is derived from an EMBL/GenBank/DDBJ whole genome shotgun (WGS) entry which is preliminary data.</text>
</comment>
<proteinExistence type="predicted"/>